<evidence type="ECO:0000313" key="5">
    <source>
        <dbReference type="EMBL" id="KZV80092.1"/>
    </source>
</evidence>
<feature type="region of interest" description="Disordered" evidence="4">
    <location>
        <begin position="1128"/>
        <end position="1192"/>
    </location>
</feature>
<sequence length="1292" mass="145026">MPATDAYDAKVDANLDALDVRLNGITAAKGAEGRFNTISDKATAAHAKAQQGGALVDGLKRFKDANPELVSAAIDNLGKIGAADVGAKVKAIEQQLSKFAEASQVVMKGLDAIQQVHPFIGIAVMALKAAIQLELTRRQNDKKVLLLKTQMVDMMDVLRNLKDVKDPSRVDEDGTSLQGRMQRVLEQAASDIRDCSAMCEKYLHKKFIVKLFDGARWEGRLAGFGETFGQRKDDFTFALSIHTARGVDNLQQSMVTSQDQLSMLLLFVQLESPEEREMINLINEKGGPEACLKDEHAFAELQAKMKAAKGSRESGDVQIVIGEIREDMKEDIDAALAKERRAFDRKFDAIQETLDEMKSVVTRSSDRILSAINSGPHDRILDKDLHHVWKDMAWRGSVKARHFIVAVQDYFLQKYGGEGDDIPVVDGAAPDASNGQDAAQDKWAIKYITLTRVRPILEAFDDDASGWISIKEANTFTSTRPLDYSVLKWLAFWAAGFRVVCTDYARKIDGLRVQMIRSATDVLPCNRLLVDKYLRSWNLDKIDYITRGVLTKDAYDRNDDDDDVLEHFQDFVQSEEARLQKSLDRFGVIDDSSTLSLILGPGRLERSVFPLVYLVLKRHYDILRLAAQVRIDDQELDDADESLANIVDALFDRLHALIYNFRNQNLDPKQQVRHAYNRMYSVYYDSTTDENVSAYEYKNVLPASDADSSEPKLDLLRYDHGPPSVPHYFYDSFIAEEADVSDHSTVDGLWIGRHYYGDLDDDYHDGMLAVRVVLADGKITGEGKDALGKFTIEGTATSVDDAAKPNVRMHVEFDNTCIYLSEFYLKKPVRRYIGDVEVKDGAFIKISGKWSTKEDDSDESDENGDFVLERSLAIVARHRPAVLDTAQARWNFLATVVLEQVRRRRWSWTYFRTRREDRIRVIEASQRFYVLQEPHWYLRKYPPGDETDWEAVRQEVECRLVVEDIAFYRWVAQQRLRSETVHLGVNCDGCKGSPIGARFICLDCRPANPDQRIDLCSNCTDKAVSAPAPRNLEHVASHDMVKTLRVLSRRELVQVLNAGRSRLATARTRLGKVKDSKTDETIVAETCRMCSKEVTQPCWYCIECTGGAFLCDTCEHKQLAMMIENPKRDANDSETAGADAATAEQTSSSKEEHKDGESDNDGESGSESDNDSESGSDSDSESGSEDDQSNGKPSAHFWWHILVRVRPTAAASAPSKLELDARISLLEQKFGTAQSKLENIESIVVALDDKLDTGLEGRMEKLENAVRVQQGLFDAQVAGLETLLRQVLSKLG</sequence>
<dbReference type="InParanoid" id="A0A165B8X4"/>
<dbReference type="InterPro" id="IPR043145">
    <property type="entry name" value="Znf_ZZ_sf"/>
</dbReference>
<evidence type="ECO:0008006" key="7">
    <source>
        <dbReference type="Google" id="ProtNLM"/>
    </source>
</evidence>
<evidence type="ECO:0000256" key="4">
    <source>
        <dbReference type="SAM" id="MobiDB-lite"/>
    </source>
</evidence>
<gene>
    <name evidence="5" type="ORF">EXIGLDRAFT_687809</name>
</gene>
<keyword evidence="1" id="KW-0479">Metal-binding</keyword>
<evidence type="ECO:0000256" key="3">
    <source>
        <dbReference type="ARBA" id="ARBA00022833"/>
    </source>
</evidence>
<feature type="compositionally biased region" description="Acidic residues" evidence="4">
    <location>
        <begin position="1158"/>
        <end position="1188"/>
    </location>
</feature>
<proteinExistence type="predicted"/>
<evidence type="ECO:0000313" key="6">
    <source>
        <dbReference type="Proteomes" id="UP000077266"/>
    </source>
</evidence>
<dbReference type="EMBL" id="KV426523">
    <property type="protein sequence ID" value="KZV80092.1"/>
    <property type="molecule type" value="Genomic_DNA"/>
</dbReference>
<keyword evidence="2" id="KW-0863">Zinc-finger</keyword>
<protein>
    <recommendedName>
        <fullName evidence="7">Vacuolar protein sorting-associated protein 13 second N-terminal domain-containing protein</fullName>
    </recommendedName>
</protein>
<dbReference type="STRING" id="1314781.A0A165B8X4"/>
<accession>A0A165B8X4</accession>
<dbReference type="OrthoDB" id="2122982at2759"/>
<keyword evidence="3" id="KW-0862">Zinc</keyword>
<dbReference type="GO" id="GO:0008270">
    <property type="term" value="F:zinc ion binding"/>
    <property type="evidence" value="ECO:0007669"/>
    <property type="project" value="UniProtKB-KW"/>
</dbReference>
<dbReference type="Proteomes" id="UP000077266">
    <property type="component" value="Unassembled WGS sequence"/>
</dbReference>
<name>A0A165B8X4_EXIGL</name>
<dbReference type="SUPFAM" id="SSF57850">
    <property type="entry name" value="RING/U-box"/>
    <property type="match status" value="1"/>
</dbReference>
<reference evidence="5 6" key="1">
    <citation type="journal article" date="2016" name="Mol. Biol. Evol.">
        <title>Comparative Genomics of Early-Diverging Mushroom-Forming Fungi Provides Insights into the Origins of Lignocellulose Decay Capabilities.</title>
        <authorList>
            <person name="Nagy L.G."/>
            <person name="Riley R."/>
            <person name="Tritt A."/>
            <person name="Adam C."/>
            <person name="Daum C."/>
            <person name="Floudas D."/>
            <person name="Sun H."/>
            <person name="Yadav J.S."/>
            <person name="Pangilinan J."/>
            <person name="Larsson K.H."/>
            <person name="Matsuura K."/>
            <person name="Barry K."/>
            <person name="Labutti K."/>
            <person name="Kuo R."/>
            <person name="Ohm R.A."/>
            <person name="Bhattacharya S.S."/>
            <person name="Shirouzu T."/>
            <person name="Yoshinaga Y."/>
            <person name="Martin F.M."/>
            <person name="Grigoriev I.V."/>
            <person name="Hibbett D.S."/>
        </authorList>
    </citation>
    <scope>NUCLEOTIDE SEQUENCE [LARGE SCALE GENOMIC DNA]</scope>
    <source>
        <strain evidence="5 6">HHB12029</strain>
    </source>
</reference>
<organism evidence="5 6">
    <name type="scientific">Exidia glandulosa HHB12029</name>
    <dbReference type="NCBI Taxonomy" id="1314781"/>
    <lineage>
        <taxon>Eukaryota</taxon>
        <taxon>Fungi</taxon>
        <taxon>Dikarya</taxon>
        <taxon>Basidiomycota</taxon>
        <taxon>Agaricomycotina</taxon>
        <taxon>Agaricomycetes</taxon>
        <taxon>Auriculariales</taxon>
        <taxon>Exidiaceae</taxon>
        <taxon>Exidia</taxon>
    </lineage>
</organism>
<evidence type="ECO:0000256" key="2">
    <source>
        <dbReference type="ARBA" id="ARBA00022771"/>
    </source>
</evidence>
<keyword evidence="6" id="KW-1185">Reference proteome</keyword>
<dbReference type="Gene3D" id="3.30.60.90">
    <property type="match status" value="1"/>
</dbReference>
<evidence type="ECO:0000256" key="1">
    <source>
        <dbReference type="ARBA" id="ARBA00022723"/>
    </source>
</evidence>